<dbReference type="GO" id="GO:0005829">
    <property type="term" value="C:cytosol"/>
    <property type="evidence" value="ECO:0007669"/>
    <property type="project" value="TreeGrafter"/>
</dbReference>
<comment type="cofactor">
    <cofactor evidence="6">
        <name>Mg(2+)</name>
        <dbReference type="ChEBI" id="CHEBI:18420"/>
    </cofactor>
</comment>
<dbReference type="Gene3D" id="2.170.190.11">
    <property type="entry name" value="Molybdopterin biosynthesis moea protein, domain 3"/>
    <property type="match status" value="1"/>
</dbReference>
<dbReference type="PANTHER" id="PTHR10192">
    <property type="entry name" value="MOLYBDOPTERIN BIOSYNTHESIS PROTEIN"/>
    <property type="match status" value="1"/>
</dbReference>
<dbReference type="GO" id="GO:0006777">
    <property type="term" value="P:Mo-molybdopterin cofactor biosynthetic process"/>
    <property type="evidence" value="ECO:0007669"/>
    <property type="project" value="UniProtKB-UniRule"/>
</dbReference>
<protein>
    <recommendedName>
        <fullName evidence="6">Molybdopterin molybdenumtransferase</fullName>
        <ecNumber evidence="6">2.10.1.1</ecNumber>
    </recommendedName>
</protein>
<dbReference type="InterPro" id="IPR036425">
    <property type="entry name" value="MoaB/Mog-like_dom_sf"/>
</dbReference>
<dbReference type="NCBIfam" id="TIGR00177">
    <property type="entry name" value="molyb_syn"/>
    <property type="match status" value="1"/>
</dbReference>
<evidence type="ECO:0000259" key="7">
    <source>
        <dbReference type="SMART" id="SM00852"/>
    </source>
</evidence>
<sequence length="402" mass="42775">MLSVTAATDAILAALTTWPEVSVPLAMSSGRVLRQNVLAERDQPPFDRVTMDGIAVRHSAYAAGRREFAIAASQHAGDPALSLATAEACIEVMTGAVLPAGTDCVIPVERTTRAGGNIHVEPDYDATARQFIHARGSDHRQGYCLLEAGRRISAIDVALLASAGLAEVPVSKLPRIRVISTGNELVAPGTPIEAHQIRMSNGPAIVAMLQQQGFSDSAHLHLRDEQSVLEKHIGEQLADSDVLVLSGGVSMGQADFVPQVLSNLRVRKIFHKVSQRPGKPMWFGTGPQGQLVFALPGNPVSALTCCRHYVLPALLTASATSPRAAVTVRLAAPFRFAPALTCFLPAQLTADENGQLRAQPVPTNTSGDFTTLASTDGYLQLAADETDFPADSLQPFFHWAQS</sequence>
<dbReference type="KEGG" id="woc:BA177_14845"/>
<dbReference type="EMBL" id="CP016268">
    <property type="protein sequence ID" value="ANO52295.1"/>
    <property type="molecule type" value="Genomic_DNA"/>
</dbReference>
<dbReference type="InterPro" id="IPR001453">
    <property type="entry name" value="MoaB/Mog_dom"/>
</dbReference>
<dbReference type="Proteomes" id="UP000092695">
    <property type="component" value="Chromosome"/>
</dbReference>
<evidence type="ECO:0000256" key="1">
    <source>
        <dbReference type="ARBA" id="ARBA00002901"/>
    </source>
</evidence>
<dbReference type="OrthoDB" id="9804758at2"/>
<dbReference type="CDD" id="cd00887">
    <property type="entry name" value="MoeA"/>
    <property type="match status" value="1"/>
</dbReference>
<evidence type="ECO:0000256" key="4">
    <source>
        <dbReference type="ARBA" id="ARBA00023150"/>
    </source>
</evidence>
<comment type="function">
    <text evidence="1 6">Catalyzes the insertion of molybdate into adenylated molybdopterin with the concomitant release of AMP.</text>
</comment>
<keyword evidence="6" id="KW-0500">Molybdenum</keyword>
<proteinExistence type="inferred from homology"/>
<dbReference type="InterPro" id="IPR005111">
    <property type="entry name" value="MoeA_C_domain_IV"/>
</dbReference>
<dbReference type="SUPFAM" id="SSF63867">
    <property type="entry name" value="MoeA C-terminal domain-like"/>
    <property type="match status" value="1"/>
</dbReference>
<comment type="pathway">
    <text evidence="2 6">Cofactor biosynthesis; molybdopterin biosynthesis.</text>
</comment>
<dbReference type="Pfam" id="PF03453">
    <property type="entry name" value="MoeA_N"/>
    <property type="match status" value="1"/>
</dbReference>
<reference evidence="8 9" key="1">
    <citation type="submission" date="2016-06" db="EMBL/GenBank/DDBJ databases">
        <title>Complete genome sequence of a deep-branching marine Gamma Proteobacterium Woeseia oceani type strain XK5.</title>
        <authorList>
            <person name="Mu D."/>
            <person name="Du Z."/>
        </authorList>
    </citation>
    <scope>NUCLEOTIDE SEQUENCE [LARGE SCALE GENOMIC DNA]</scope>
    <source>
        <strain evidence="8 9">XK5</strain>
    </source>
</reference>
<dbReference type="GO" id="GO:0046872">
    <property type="term" value="F:metal ion binding"/>
    <property type="evidence" value="ECO:0007669"/>
    <property type="project" value="UniProtKB-UniRule"/>
</dbReference>
<dbReference type="STRING" id="1548547.BA177_14845"/>
<dbReference type="UniPathway" id="UPA00344"/>
<dbReference type="Gene3D" id="3.40.980.10">
    <property type="entry name" value="MoaB/Mog-like domain"/>
    <property type="match status" value="1"/>
</dbReference>
<keyword evidence="6" id="KW-0808">Transferase</keyword>
<evidence type="ECO:0000313" key="8">
    <source>
        <dbReference type="EMBL" id="ANO52295.1"/>
    </source>
</evidence>
<name>A0A193LIF7_9GAMM</name>
<dbReference type="SMART" id="SM00852">
    <property type="entry name" value="MoCF_biosynth"/>
    <property type="match status" value="1"/>
</dbReference>
<keyword evidence="6" id="KW-0460">Magnesium</keyword>
<dbReference type="SUPFAM" id="SSF63882">
    <property type="entry name" value="MoeA N-terminal region -like"/>
    <property type="match status" value="1"/>
</dbReference>
<dbReference type="InterPro" id="IPR036135">
    <property type="entry name" value="MoeA_linker/N_sf"/>
</dbReference>
<comment type="catalytic activity">
    <reaction evidence="5">
        <text>adenylyl-molybdopterin + molybdate = Mo-molybdopterin + AMP + H(+)</text>
        <dbReference type="Rhea" id="RHEA:35047"/>
        <dbReference type="ChEBI" id="CHEBI:15378"/>
        <dbReference type="ChEBI" id="CHEBI:36264"/>
        <dbReference type="ChEBI" id="CHEBI:62727"/>
        <dbReference type="ChEBI" id="CHEBI:71302"/>
        <dbReference type="ChEBI" id="CHEBI:456215"/>
        <dbReference type="EC" id="2.10.1.1"/>
    </reaction>
</comment>
<dbReference type="InterPro" id="IPR005110">
    <property type="entry name" value="MoeA_linker/N"/>
</dbReference>
<dbReference type="RefSeq" id="WP_068617469.1">
    <property type="nucleotide sequence ID" value="NZ_CP016268.1"/>
</dbReference>
<comment type="similarity">
    <text evidence="3 6">Belongs to the MoeA family.</text>
</comment>
<accession>A0A193LIF7</accession>
<dbReference type="Pfam" id="PF03454">
    <property type="entry name" value="MoeA_C"/>
    <property type="match status" value="1"/>
</dbReference>
<keyword evidence="4 6" id="KW-0501">Molybdenum cofactor biosynthesis</keyword>
<evidence type="ECO:0000256" key="6">
    <source>
        <dbReference type="RuleBase" id="RU365090"/>
    </source>
</evidence>
<dbReference type="SUPFAM" id="SSF53218">
    <property type="entry name" value="Molybdenum cofactor biosynthesis proteins"/>
    <property type="match status" value="1"/>
</dbReference>
<dbReference type="InterPro" id="IPR036688">
    <property type="entry name" value="MoeA_C_domain_IV_sf"/>
</dbReference>
<evidence type="ECO:0000256" key="2">
    <source>
        <dbReference type="ARBA" id="ARBA00005046"/>
    </source>
</evidence>
<keyword evidence="6" id="KW-0479">Metal-binding</keyword>
<dbReference type="GO" id="GO:0061599">
    <property type="term" value="F:molybdopterin molybdotransferase activity"/>
    <property type="evidence" value="ECO:0007669"/>
    <property type="project" value="UniProtKB-UniRule"/>
</dbReference>
<dbReference type="AlphaFoldDB" id="A0A193LIF7"/>
<organism evidence="8 9">
    <name type="scientific">Woeseia oceani</name>
    <dbReference type="NCBI Taxonomy" id="1548547"/>
    <lineage>
        <taxon>Bacteria</taxon>
        <taxon>Pseudomonadati</taxon>
        <taxon>Pseudomonadota</taxon>
        <taxon>Gammaproteobacteria</taxon>
        <taxon>Woeseiales</taxon>
        <taxon>Woeseiaceae</taxon>
        <taxon>Woeseia</taxon>
    </lineage>
</organism>
<evidence type="ECO:0000313" key="9">
    <source>
        <dbReference type="Proteomes" id="UP000092695"/>
    </source>
</evidence>
<dbReference type="InterPro" id="IPR008284">
    <property type="entry name" value="MoCF_biosynth_CS"/>
</dbReference>
<dbReference type="Gene3D" id="3.90.105.10">
    <property type="entry name" value="Molybdopterin biosynthesis moea protein, domain 2"/>
    <property type="match status" value="1"/>
</dbReference>
<feature type="domain" description="MoaB/Mog" evidence="7">
    <location>
        <begin position="177"/>
        <end position="317"/>
    </location>
</feature>
<dbReference type="EC" id="2.10.1.1" evidence="6"/>
<dbReference type="Pfam" id="PF00994">
    <property type="entry name" value="MoCF_biosynth"/>
    <property type="match status" value="1"/>
</dbReference>
<keyword evidence="9" id="KW-1185">Reference proteome</keyword>
<evidence type="ECO:0000256" key="3">
    <source>
        <dbReference type="ARBA" id="ARBA00010763"/>
    </source>
</evidence>
<evidence type="ECO:0000256" key="5">
    <source>
        <dbReference type="ARBA" id="ARBA00047317"/>
    </source>
</evidence>
<dbReference type="InterPro" id="IPR038987">
    <property type="entry name" value="MoeA-like"/>
</dbReference>
<dbReference type="Gene3D" id="2.40.340.10">
    <property type="entry name" value="MoeA, C-terminal, domain IV"/>
    <property type="match status" value="1"/>
</dbReference>
<gene>
    <name evidence="8" type="ORF">BA177_14845</name>
</gene>
<dbReference type="PROSITE" id="PS01079">
    <property type="entry name" value="MOCF_BIOSYNTHESIS_2"/>
    <property type="match status" value="1"/>
</dbReference>
<dbReference type="PANTHER" id="PTHR10192:SF5">
    <property type="entry name" value="GEPHYRIN"/>
    <property type="match status" value="1"/>
</dbReference>